<dbReference type="PANTHER" id="PTHR11505">
    <property type="entry name" value="L1 TRANSPOSABLE ELEMENT-RELATED"/>
    <property type="match status" value="1"/>
</dbReference>
<name>A0A9N9X3U0_PHACE</name>
<evidence type="ECO:0000256" key="2">
    <source>
        <dbReference type="SAM" id="MobiDB-lite"/>
    </source>
</evidence>
<sequence>MIVSSEIKELKQEVKDIREENIKLREDIVKLERRSKKFNIIVHGIKEDKEENILSVANNIIKNKLGVELESTSIRDIFRIGQQNLPRKIRPISIELAQYSLKNEILKNSFKLGGTGYYITHDLTPCDLQKQKILLDYQKIARESGLRTKLKKGKLLVDGKEYSTEDIASDPLGILDPPSNVTPESKTNQGKDETALTRLQSRRLRDDQPSDLRSKKQPNRE</sequence>
<gene>
    <name evidence="3" type="ORF">PHAECO_LOCUS7940</name>
</gene>
<feature type="compositionally biased region" description="Polar residues" evidence="2">
    <location>
        <begin position="179"/>
        <end position="188"/>
    </location>
</feature>
<feature type="region of interest" description="Disordered" evidence="2">
    <location>
        <begin position="168"/>
        <end position="221"/>
    </location>
</feature>
<reference evidence="3" key="2">
    <citation type="submission" date="2022-10" db="EMBL/GenBank/DDBJ databases">
        <authorList>
            <consortium name="ENA_rothamsted_submissions"/>
            <consortium name="culmorum"/>
            <person name="King R."/>
        </authorList>
    </citation>
    <scope>NUCLEOTIDE SEQUENCE</scope>
</reference>
<dbReference type="EMBL" id="OU896710">
    <property type="protein sequence ID" value="CAG9821063.1"/>
    <property type="molecule type" value="Genomic_DNA"/>
</dbReference>
<feature type="coiled-coil region" evidence="1">
    <location>
        <begin position="7"/>
        <end position="34"/>
    </location>
</feature>
<dbReference type="Gene3D" id="3.30.70.1820">
    <property type="entry name" value="L1 transposable element, RRM domain"/>
    <property type="match status" value="1"/>
</dbReference>
<evidence type="ECO:0008006" key="5">
    <source>
        <dbReference type="Google" id="ProtNLM"/>
    </source>
</evidence>
<keyword evidence="1" id="KW-0175">Coiled coil</keyword>
<protein>
    <recommendedName>
        <fullName evidence="5">Endonuclease-reverse transcriptase</fullName>
    </recommendedName>
</protein>
<evidence type="ECO:0000313" key="4">
    <source>
        <dbReference type="Proteomes" id="UP001153737"/>
    </source>
</evidence>
<keyword evidence="4" id="KW-1185">Reference proteome</keyword>
<dbReference type="Proteomes" id="UP001153737">
    <property type="component" value="Chromosome 4"/>
</dbReference>
<dbReference type="InterPro" id="IPR004244">
    <property type="entry name" value="Transposase_22"/>
</dbReference>
<dbReference type="AlphaFoldDB" id="A0A9N9X3U0"/>
<evidence type="ECO:0000313" key="3">
    <source>
        <dbReference type="EMBL" id="CAG9821063.1"/>
    </source>
</evidence>
<dbReference type="OrthoDB" id="6782207at2759"/>
<organism evidence="3 4">
    <name type="scientific">Phaedon cochleariae</name>
    <name type="common">Mustard beetle</name>
    <dbReference type="NCBI Taxonomy" id="80249"/>
    <lineage>
        <taxon>Eukaryota</taxon>
        <taxon>Metazoa</taxon>
        <taxon>Ecdysozoa</taxon>
        <taxon>Arthropoda</taxon>
        <taxon>Hexapoda</taxon>
        <taxon>Insecta</taxon>
        <taxon>Pterygota</taxon>
        <taxon>Neoptera</taxon>
        <taxon>Endopterygota</taxon>
        <taxon>Coleoptera</taxon>
        <taxon>Polyphaga</taxon>
        <taxon>Cucujiformia</taxon>
        <taxon>Chrysomeloidea</taxon>
        <taxon>Chrysomelidae</taxon>
        <taxon>Chrysomelinae</taxon>
        <taxon>Chrysomelini</taxon>
        <taxon>Phaedon</taxon>
    </lineage>
</organism>
<feature type="compositionally biased region" description="Basic and acidic residues" evidence="2">
    <location>
        <begin position="203"/>
        <end position="221"/>
    </location>
</feature>
<proteinExistence type="predicted"/>
<accession>A0A9N9X3U0</accession>
<evidence type="ECO:0000256" key="1">
    <source>
        <dbReference type="SAM" id="Coils"/>
    </source>
</evidence>
<reference evidence="3" key="1">
    <citation type="submission" date="2022-01" db="EMBL/GenBank/DDBJ databases">
        <authorList>
            <person name="King R."/>
        </authorList>
    </citation>
    <scope>NUCLEOTIDE SEQUENCE</scope>
</reference>